<evidence type="ECO:0000256" key="2">
    <source>
        <dbReference type="SAM" id="SignalP"/>
    </source>
</evidence>
<organism evidence="4 5">
    <name type="scientific">Planctobacterium marinum</name>
    <dbReference type="NCBI Taxonomy" id="1631968"/>
    <lineage>
        <taxon>Bacteria</taxon>
        <taxon>Pseudomonadati</taxon>
        <taxon>Pseudomonadota</taxon>
        <taxon>Gammaproteobacteria</taxon>
        <taxon>Alteromonadales</taxon>
        <taxon>Alteromonadaceae</taxon>
        <taxon>Planctobacterium</taxon>
    </lineage>
</organism>
<dbReference type="InterPro" id="IPR049286">
    <property type="entry name" value="DUF6844"/>
</dbReference>
<gene>
    <name evidence="4" type="ORF">MACH26_14370</name>
</gene>
<evidence type="ECO:0000256" key="1">
    <source>
        <dbReference type="SAM" id="MobiDB-lite"/>
    </source>
</evidence>
<keyword evidence="5" id="KW-1185">Reference proteome</keyword>
<dbReference type="AlphaFoldDB" id="A0AA48HGD7"/>
<accession>A0AA48HGD7</accession>
<proteinExistence type="predicted"/>
<dbReference type="Pfam" id="PF20891">
    <property type="entry name" value="DUF6844"/>
    <property type="match status" value="1"/>
</dbReference>
<sequence length="474" mass="52454">MYRAKNLLILLSGVYCFSFTSPLLAQGTAEAAEILDIVMVEEQAQQPAATSEEVIEAQEERPADAAAYVDEKAQQYIMSKRRKFATQNKQVFMHAGTAIISLRPTEASWGDARVLAYTEAMQKAREAMLKQLYTSVAAETIRKSFKSNQLPEFSQEEIQTQSKFVALLDKLTALASATIDNELVELGIDPQEYDAAPPTKRKTMMQKAITQTVKTVSQGDITGTQIMKSYEKTDSNGNTAVSVVIATSNKKKNFLASLRKSKGNIAPEPGKAKMPVLDYLDKHQDNLMYQIGTKIHWDEKGYPVLLSFGMAGNDCNPADYEECVDNREFSYLDAELNAFAHIAETYNLVGRVEASSSNTSDKSRTATAILNDSNETETQEQTVAKVIKEISQMSKVTSSVKGLVGLQQVKRWSSKHPVTNREVNGVVLMWHPLTEQETRAFKSNKELKRSNHSGTKATITPVSGESDGADDEDF</sequence>
<evidence type="ECO:0000313" key="5">
    <source>
        <dbReference type="Proteomes" id="UP001333710"/>
    </source>
</evidence>
<feature type="region of interest" description="Disordered" evidence="1">
    <location>
        <begin position="441"/>
        <end position="474"/>
    </location>
</feature>
<feature type="compositionally biased region" description="Polar residues" evidence="1">
    <location>
        <begin position="452"/>
        <end position="463"/>
    </location>
</feature>
<feature type="domain" description="DUF6844" evidence="3">
    <location>
        <begin position="165"/>
        <end position="259"/>
    </location>
</feature>
<feature type="signal peptide" evidence="2">
    <location>
        <begin position="1"/>
        <end position="25"/>
    </location>
</feature>
<dbReference type="RefSeq" id="WP_338291922.1">
    <property type="nucleotide sequence ID" value="NZ_AP027272.1"/>
</dbReference>
<keyword evidence="2" id="KW-0732">Signal</keyword>
<evidence type="ECO:0000313" key="4">
    <source>
        <dbReference type="EMBL" id="BDX05916.1"/>
    </source>
</evidence>
<evidence type="ECO:0000259" key="3">
    <source>
        <dbReference type="Pfam" id="PF20891"/>
    </source>
</evidence>
<reference evidence="4" key="1">
    <citation type="submission" date="2023-01" db="EMBL/GenBank/DDBJ databases">
        <title>Complete genome sequence of Planctobacterium marinum strain Dej080120_11.</title>
        <authorList>
            <person name="Ueki S."/>
            <person name="Maruyama F."/>
        </authorList>
    </citation>
    <scope>NUCLEOTIDE SEQUENCE</scope>
    <source>
        <strain evidence="4">Dej080120_11</strain>
    </source>
</reference>
<name>A0AA48HGD7_9ALTE</name>
<protein>
    <recommendedName>
        <fullName evidence="3">DUF6844 domain-containing protein</fullName>
    </recommendedName>
</protein>
<feature type="chain" id="PRO_5041342276" description="DUF6844 domain-containing protein" evidence="2">
    <location>
        <begin position="26"/>
        <end position="474"/>
    </location>
</feature>
<dbReference type="KEGG" id="pmaw:MACH26_14370"/>
<dbReference type="Proteomes" id="UP001333710">
    <property type="component" value="Chromosome"/>
</dbReference>
<dbReference type="EMBL" id="AP027272">
    <property type="protein sequence ID" value="BDX05916.1"/>
    <property type="molecule type" value="Genomic_DNA"/>
</dbReference>